<reference evidence="7 8" key="1">
    <citation type="submission" date="2017-11" db="EMBL/GenBank/DDBJ databases">
        <title>Draft genome sequence of magnetotactic bacterium Magnetospirillum kuznetsovii LBB-42.</title>
        <authorList>
            <person name="Grouzdev D.S."/>
            <person name="Rysina M.S."/>
            <person name="Baslerov R.V."/>
            <person name="Koziaeva V."/>
        </authorList>
    </citation>
    <scope>NUCLEOTIDE SEQUENCE [LARGE SCALE GENOMIC DNA]</scope>
    <source>
        <strain evidence="7 8">LBB-42</strain>
    </source>
</reference>
<keyword evidence="2 5" id="KW-0812">Transmembrane</keyword>
<evidence type="ECO:0000313" key="8">
    <source>
        <dbReference type="Proteomes" id="UP000251075"/>
    </source>
</evidence>
<evidence type="ECO:0000256" key="4">
    <source>
        <dbReference type="ARBA" id="ARBA00023136"/>
    </source>
</evidence>
<organism evidence="7 8">
    <name type="scientific">Paramagnetospirillum kuznetsovii</name>
    <dbReference type="NCBI Taxonomy" id="2053833"/>
    <lineage>
        <taxon>Bacteria</taxon>
        <taxon>Pseudomonadati</taxon>
        <taxon>Pseudomonadota</taxon>
        <taxon>Alphaproteobacteria</taxon>
        <taxon>Rhodospirillales</taxon>
        <taxon>Magnetospirillaceae</taxon>
        <taxon>Paramagnetospirillum</taxon>
    </lineage>
</organism>
<evidence type="ECO:0000256" key="2">
    <source>
        <dbReference type="ARBA" id="ARBA00022692"/>
    </source>
</evidence>
<dbReference type="InterPro" id="IPR010817">
    <property type="entry name" value="HemY_N"/>
</dbReference>
<proteinExistence type="predicted"/>
<dbReference type="EMBL" id="PGTO01000001">
    <property type="protein sequence ID" value="RAU23670.1"/>
    <property type="molecule type" value="Genomic_DNA"/>
</dbReference>
<accession>A0A364P318</accession>
<comment type="subcellular location">
    <subcellularLocation>
        <location evidence="1">Membrane</location>
    </subcellularLocation>
</comment>
<dbReference type="AlphaFoldDB" id="A0A364P318"/>
<comment type="caution">
    <text evidence="7">The sequence shown here is derived from an EMBL/GenBank/DDBJ whole genome shotgun (WGS) entry which is preliminary data.</text>
</comment>
<evidence type="ECO:0000256" key="5">
    <source>
        <dbReference type="SAM" id="Phobius"/>
    </source>
</evidence>
<keyword evidence="3 5" id="KW-1133">Transmembrane helix</keyword>
<evidence type="ECO:0000256" key="1">
    <source>
        <dbReference type="ARBA" id="ARBA00004370"/>
    </source>
</evidence>
<dbReference type="SUPFAM" id="SSF48452">
    <property type="entry name" value="TPR-like"/>
    <property type="match status" value="1"/>
</dbReference>
<protein>
    <recommendedName>
        <fullName evidence="6">HemY N-terminal domain-containing protein</fullName>
    </recommendedName>
</protein>
<dbReference type="RefSeq" id="WP_112141901.1">
    <property type="nucleotide sequence ID" value="NZ_PGTO01000001.1"/>
</dbReference>
<evidence type="ECO:0000313" key="7">
    <source>
        <dbReference type="EMBL" id="RAU23670.1"/>
    </source>
</evidence>
<dbReference type="Pfam" id="PF07219">
    <property type="entry name" value="HemY_N"/>
    <property type="match status" value="1"/>
</dbReference>
<evidence type="ECO:0000256" key="3">
    <source>
        <dbReference type="ARBA" id="ARBA00022989"/>
    </source>
</evidence>
<dbReference type="OrthoDB" id="9798343at2"/>
<feature type="domain" description="HemY N-terminal" evidence="6">
    <location>
        <begin position="26"/>
        <end position="132"/>
    </location>
</feature>
<keyword evidence="4 5" id="KW-0472">Membrane</keyword>
<dbReference type="GO" id="GO:0016020">
    <property type="term" value="C:membrane"/>
    <property type="evidence" value="ECO:0007669"/>
    <property type="project" value="UniProtKB-SubCell"/>
</dbReference>
<evidence type="ECO:0000259" key="6">
    <source>
        <dbReference type="Pfam" id="PF07219"/>
    </source>
</evidence>
<feature type="transmembrane region" description="Helical" evidence="5">
    <location>
        <begin position="45"/>
        <end position="66"/>
    </location>
</feature>
<dbReference type="Gene3D" id="1.25.40.10">
    <property type="entry name" value="Tetratricopeptide repeat domain"/>
    <property type="match status" value="1"/>
</dbReference>
<gene>
    <name evidence="7" type="ORF">CU669_00765</name>
</gene>
<name>A0A364P318_9PROT</name>
<dbReference type="PIRSF" id="PIRSF031802">
    <property type="entry name" value="UCP031802"/>
    <property type="match status" value="1"/>
</dbReference>
<dbReference type="InterPro" id="IPR011990">
    <property type="entry name" value="TPR-like_helical_dom_sf"/>
</dbReference>
<sequence length="425" mass="45037">MRRLLAFLLITAIVVAGAVWLADRPGEVTIRWQGWRADTSVPVLLAVLVVLVAALSLLGRLLRLVFGAPGRFLAARRARRTRKGYVALSDGLAAVAAGDSRQAAKLARRADKLLADSAVTGLLSVQAAQMSGDADALRSRFQAMTERSETAYLGHRGLMDQALKAGERKAALDHGARAFTLQPGAEGLAAGLFELQLEAGQWPEAALTLATARRHSALTGDDPSRLRALLLFARAEAAQASGDTASALSLAEDARDCDPSLVPAVVLAAALLGARGKLRKAAALILSAFKTAPHPDLVAQWAALGPNDSALERVKRMQKLVEANPASPDGHMGLAEAALAAKLWGQARTHLDKARDQRPTLRTLTLLARLEREERKDEAAAVAWLAKAGEAKPESAWTCGSCGHPASVFSVNCPACHAAGRMEWR</sequence>
<keyword evidence="8" id="KW-1185">Reference proteome</keyword>
<dbReference type="Proteomes" id="UP000251075">
    <property type="component" value="Unassembled WGS sequence"/>
</dbReference>
<dbReference type="InterPro" id="IPR016982">
    <property type="entry name" value="Mms48"/>
</dbReference>